<organism evidence="2">
    <name type="scientific">uncultured Caudovirales phage</name>
    <dbReference type="NCBI Taxonomy" id="2100421"/>
    <lineage>
        <taxon>Viruses</taxon>
        <taxon>Duplodnaviria</taxon>
        <taxon>Heunggongvirae</taxon>
        <taxon>Uroviricota</taxon>
        <taxon>Caudoviricetes</taxon>
        <taxon>Peduoviridae</taxon>
        <taxon>Maltschvirus</taxon>
        <taxon>Maltschvirus maltsch</taxon>
    </lineage>
</organism>
<evidence type="ECO:0000313" key="3">
    <source>
        <dbReference type="EMBL" id="CAB4220409.1"/>
    </source>
</evidence>
<name>A0A6J5Q3P4_9CAUD</name>
<dbReference type="InterPro" id="IPR013429">
    <property type="entry name" value="Regulatory_FmdB_Zinc_ribbon"/>
</dbReference>
<dbReference type="EMBL" id="LR797501">
    <property type="protein sequence ID" value="CAB4220409.1"/>
    <property type="molecule type" value="Genomic_DNA"/>
</dbReference>
<evidence type="ECO:0000313" key="2">
    <source>
        <dbReference type="EMBL" id="CAB4178753.1"/>
    </source>
</evidence>
<reference evidence="2" key="1">
    <citation type="submission" date="2020-05" db="EMBL/GenBank/DDBJ databases">
        <authorList>
            <person name="Chiriac C."/>
            <person name="Salcher M."/>
            <person name="Ghai R."/>
            <person name="Kavagutti S V."/>
        </authorList>
    </citation>
    <scope>NUCLEOTIDE SEQUENCE</scope>
</reference>
<accession>A0A6J5Q3P4</accession>
<feature type="domain" description="Putative regulatory protein FmdB zinc ribbon" evidence="1">
    <location>
        <begin position="1"/>
        <end position="34"/>
    </location>
</feature>
<proteinExistence type="predicted"/>
<sequence>MPSYDYKCPMCGHLYNEIRQTTDPQWVTNCPVTNCVGVLEPTV</sequence>
<dbReference type="EMBL" id="LR796981">
    <property type="protein sequence ID" value="CAB4178753.1"/>
    <property type="molecule type" value="Genomic_DNA"/>
</dbReference>
<gene>
    <name evidence="2" type="ORF">UFOVP1033_13</name>
    <name evidence="3" type="ORF">UFOVP1631_13</name>
</gene>
<evidence type="ECO:0000259" key="1">
    <source>
        <dbReference type="Pfam" id="PF09723"/>
    </source>
</evidence>
<dbReference type="NCBIfam" id="TIGR02605">
    <property type="entry name" value="CxxC_CxxC_SSSS"/>
    <property type="match status" value="1"/>
</dbReference>
<protein>
    <submittedName>
        <fullName evidence="2">CxxC_CxxC_SSSS, putative regulatory protein, FmdB family</fullName>
    </submittedName>
</protein>
<dbReference type="Pfam" id="PF09723">
    <property type="entry name" value="Zn_ribbon_8"/>
    <property type="match status" value="1"/>
</dbReference>